<keyword evidence="1" id="KW-0812">Transmembrane</keyword>
<name>C4M8M4_ENTH1</name>
<dbReference type="OrthoDB" id="30088at2759"/>
<evidence type="ECO:0000256" key="1">
    <source>
        <dbReference type="SAM" id="Phobius"/>
    </source>
</evidence>
<keyword evidence="1" id="KW-0472">Membrane</keyword>
<feature type="transmembrane region" description="Helical" evidence="1">
    <location>
        <begin position="51"/>
        <end position="72"/>
    </location>
</feature>
<organism evidence="2 3">
    <name type="scientific">Entamoeba histolytica (strain ATCC 30459 / HM-1:IMSS / ABRM)</name>
    <dbReference type="NCBI Taxonomy" id="294381"/>
    <lineage>
        <taxon>Eukaryota</taxon>
        <taxon>Amoebozoa</taxon>
        <taxon>Evosea</taxon>
        <taxon>Archamoebae</taxon>
        <taxon>Mastigamoebida</taxon>
        <taxon>Entamoebidae</taxon>
        <taxon>Entamoeba</taxon>
    </lineage>
</organism>
<dbReference type="AlphaFoldDB" id="C4M8M4"/>
<gene>
    <name evidence="2" type="ORF">EHI_114410</name>
</gene>
<dbReference type="Proteomes" id="UP000001926">
    <property type="component" value="Partially assembled WGS sequence"/>
</dbReference>
<sequence length="137" mass="15604">MSVYLISKNHYISYLIAIVTASIILSAFYSYSGSLIDPFAIFIIEGENYYVLVQLIVILLISIISFSGTLYWSHGLSTKNKKFFSSNSIIEERRNVLTKKQFSCLGLLKQIFTVSEEFEFPDNVSDVSSVECETRQE</sequence>
<dbReference type="InParanoid" id="C4M8M4"/>
<accession>C4M8M4</accession>
<dbReference type="EMBL" id="DS571368">
    <property type="protein sequence ID" value="EAL44341.2"/>
    <property type="molecule type" value="Genomic_DNA"/>
</dbReference>
<evidence type="ECO:0000313" key="2">
    <source>
        <dbReference type="EMBL" id="EAL44341.2"/>
    </source>
</evidence>
<reference evidence="2" key="1">
    <citation type="journal article" date="2005" name="Nature">
        <title>The genome of the protist parasite Entamoeba histolytica.</title>
        <authorList>
            <person name="Loftus B."/>
            <person name="Anderson I."/>
            <person name="Davies R."/>
            <person name="Alsmark U.C."/>
            <person name="Samuelson J."/>
            <person name="Amedeo P."/>
            <person name="Roncaglia P."/>
            <person name="Berriman M."/>
            <person name="Hirt R.P."/>
            <person name="Mann B.J."/>
            <person name="Nozaki T."/>
            <person name="Suh B."/>
            <person name="Pop M."/>
            <person name="Duchene M."/>
            <person name="Ackers J."/>
            <person name="Tannich E."/>
            <person name="Leippe M."/>
            <person name="Hofer M."/>
            <person name="Bruchhaus I."/>
            <person name="Willhoeft U."/>
            <person name="Bhattacharya A."/>
            <person name="Chillingworth T."/>
            <person name="Churcher C."/>
            <person name="Hance Z."/>
            <person name="Harris B."/>
            <person name="Harris D."/>
            <person name="Jagels K."/>
            <person name="Moule S."/>
            <person name="Mungall K."/>
            <person name="Ormond D."/>
            <person name="Squares R."/>
            <person name="Whitehead S."/>
            <person name="Quail M.A."/>
            <person name="Rabbinowitsch E."/>
            <person name="Norbertczak H."/>
            <person name="Price C."/>
            <person name="Wang Z."/>
            <person name="Guillen N."/>
            <person name="Gilchrist C."/>
            <person name="Stroup S.E."/>
            <person name="Bhattacharya S."/>
            <person name="Lohia A."/>
            <person name="Foster P.G."/>
            <person name="Sicheritz-Ponten T."/>
            <person name="Weber C."/>
            <person name="Singh U."/>
            <person name="Mukherjee C."/>
            <person name="El-Sayed N.M."/>
            <person name="Petri W.A.Jr."/>
            <person name="Clark C.G."/>
            <person name="Embley T.M."/>
            <person name="Barrell B."/>
            <person name="Fraser C.M."/>
            <person name="Hall N."/>
        </authorList>
    </citation>
    <scope>NUCLEOTIDE SEQUENCE [LARGE SCALE GENOMIC DNA]</scope>
    <source>
        <strain evidence="2">HM-1:IMSS</strain>
    </source>
</reference>
<protein>
    <submittedName>
        <fullName evidence="2">Uncharacterized protein</fullName>
    </submittedName>
</protein>
<dbReference type="VEuPathDB" id="AmoebaDB:EHI8A_229590"/>
<dbReference type="GeneID" id="3404024"/>
<proteinExistence type="predicted"/>
<feature type="transmembrane region" description="Helical" evidence="1">
    <location>
        <begin position="12"/>
        <end position="31"/>
    </location>
</feature>
<evidence type="ECO:0000313" key="3">
    <source>
        <dbReference type="Proteomes" id="UP000001926"/>
    </source>
</evidence>
<dbReference type="KEGG" id="ehi:EHI_114410"/>
<dbReference type="RefSeq" id="XP_649727.2">
    <property type="nucleotide sequence ID" value="XM_644635.2"/>
</dbReference>
<dbReference type="VEuPathDB" id="AmoebaDB:KM1_295610"/>
<dbReference type="HOGENOM" id="CLU_1869025_0_0_1"/>
<dbReference type="VEuPathDB" id="AmoebaDB:EHI5A_238030"/>
<keyword evidence="3" id="KW-1185">Reference proteome</keyword>
<reference evidence="2" key="2">
    <citation type="submission" date="2007-03" db="EMBL/GenBank/DDBJ databases">
        <authorList>
            <person name="Lorenzi H."/>
            <person name="Amedeo P."/>
            <person name="Inman J."/>
            <person name="Schobel S."/>
            <person name="Caler E."/>
        </authorList>
    </citation>
    <scope>GENOME REANNOTATION</scope>
    <source>
        <strain evidence="2">HM-1:IMSS</strain>
    </source>
</reference>
<keyword evidence="1" id="KW-1133">Transmembrane helix</keyword>
<dbReference type="VEuPathDB" id="AmoebaDB:EHI_114410"/>
<dbReference type="VEuPathDB" id="AmoebaDB:EHI7A_194630"/>